<comment type="caution">
    <text evidence="3">The sequence shown here is derived from an EMBL/GenBank/DDBJ whole genome shotgun (WGS) entry which is preliminary data.</text>
</comment>
<reference evidence="3" key="1">
    <citation type="submission" date="2021-02" db="EMBL/GenBank/DDBJ databases">
        <authorList>
            <person name="Nowell W R."/>
        </authorList>
    </citation>
    <scope>NUCLEOTIDE SEQUENCE</scope>
</reference>
<organism evidence="3 4">
    <name type="scientific">Adineta steineri</name>
    <dbReference type="NCBI Taxonomy" id="433720"/>
    <lineage>
        <taxon>Eukaryota</taxon>
        <taxon>Metazoa</taxon>
        <taxon>Spiralia</taxon>
        <taxon>Gnathifera</taxon>
        <taxon>Rotifera</taxon>
        <taxon>Eurotatoria</taxon>
        <taxon>Bdelloidea</taxon>
        <taxon>Adinetida</taxon>
        <taxon>Adinetidae</taxon>
        <taxon>Adineta</taxon>
    </lineage>
</organism>
<protein>
    <submittedName>
        <fullName evidence="3">Uncharacterized protein</fullName>
    </submittedName>
</protein>
<feature type="chain" id="PRO_5032798084" evidence="2">
    <location>
        <begin position="19"/>
        <end position="222"/>
    </location>
</feature>
<accession>A0A814EKN8</accession>
<feature type="region of interest" description="Disordered" evidence="1">
    <location>
        <begin position="111"/>
        <end position="222"/>
    </location>
</feature>
<evidence type="ECO:0000313" key="4">
    <source>
        <dbReference type="Proteomes" id="UP000663891"/>
    </source>
</evidence>
<dbReference type="EMBL" id="CAJNON010000105">
    <property type="protein sequence ID" value="CAF0972508.1"/>
    <property type="molecule type" value="Genomic_DNA"/>
</dbReference>
<dbReference type="AlphaFoldDB" id="A0A814EKN8"/>
<evidence type="ECO:0000256" key="2">
    <source>
        <dbReference type="SAM" id="SignalP"/>
    </source>
</evidence>
<evidence type="ECO:0000313" key="3">
    <source>
        <dbReference type="EMBL" id="CAF0972508.1"/>
    </source>
</evidence>
<name>A0A814EKN8_9BILA</name>
<evidence type="ECO:0000256" key="1">
    <source>
        <dbReference type="SAM" id="MobiDB-lite"/>
    </source>
</evidence>
<gene>
    <name evidence="3" type="ORF">VCS650_LOCUS13214</name>
</gene>
<keyword evidence="2" id="KW-0732">Signal</keyword>
<feature type="signal peptide" evidence="2">
    <location>
        <begin position="1"/>
        <end position="18"/>
    </location>
</feature>
<sequence>MNKLKLIVILVLFGIVQTRQIGSISNHVFSYELSTNDFSITFQNITSCNVCICAAFMSTINYVAINCYKTNNTCLLIAFSANITGIISSQNNSLYILPGMPMSLVPANSSASSPSTSAPLTNSTPSSASSTPTSNSLSTSVSSTVSTNTNSSSSITSSTTSTILNPAMPSNTNSSSSNTTTTTLNNSNSSSTLLNPAMPSSTNSSSSNTNSTTFTSSILREI</sequence>
<dbReference type="Proteomes" id="UP000663891">
    <property type="component" value="Unassembled WGS sequence"/>
</dbReference>
<proteinExistence type="predicted"/>